<dbReference type="EMBL" id="AOLK01000019">
    <property type="protein sequence ID" value="ELZ84862.1"/>
    <property type="molecule type" value="Genomic_DNA"/>
</dbReference>
<keyword evidence="6 7" id="KW-0186">Copper</keyword>
<comment type="subcellular location">
    <subcellularLocation>
        <location evidence="1">Periplasm</location>
    </subcellularLocation>
</comment>
<evidence type="ECO:0000313" key="11">
    <source>
        <dbReference type="Proteomes" id="UP000011612"/>
    </source>
</evidence>
<dbReference type="InterPro" id="IPR008972">
    <property type="entry name" value="Cupredoxin"/>
</dbReference>
<feature type="compositionally biased region" description="Acidic residues" evidence="8">
    <location>
        <begin position="35"/>
        <end position="48"/>
    </location>
</feature>
<comment type="caution">
    <text evidence="10">The sequence shown here is derived from an EMBL/GenBank/DDBJ whole genome shotgun (WGS) entry which is preliminary data.</text>
</comment>
<keyword evidence="2" id="KW-0813">Transport</keyword>
<evidence type="ECO:0000256" key="8">
    <source>
        <dbReference type="SAM" id="MobiDB-lite"/>
    </source>
</evidence>
<name>M0HMD9_HALEO</name>
<dbReference type="NCBIfam" id="TIGR03102">
    <property type="entry name" value="halo_cynanin"/>
    <property type="match status" value="1"/>
</dbReference>
<dbReference type="AlphaFoldDB" id="M0HMD9"/>
<dbReference type="InterPro" id="IPR002386">
    <property type="entry name" value="Amicyanin/Pseudoazurin"/>
</dbReference>
<evidence type="ECO:0000256" key="5">
    <source>
        <dbReference type="ARBA" id="ARBA00022982"/>
    </source>
</evidence>
<feature type="region of interest" description="Disordered" evidence="8">
    <location>
        <begin position="26"/>
        <end position="87"/>
    </location>
</feature>
<dbReference type="GO" id="GO:0005507">
    <property type="term" value="F:copper ion binding"/>
    <property type="evidence" value="ECO:0007669"/>
    <property type="project" value="InterPro"/>
</dbReference>
<evidence type="ECO:0000256" key="3">
    <source>
        <dbReference type="ARBA" id="ARBA00022723"/>
    </source>
</evidence>
<dbReference type="InterPro" id="IPR000923">
    <property type="entry name" value="BlueCu_1"/>
</dbReference>
<sequence>MTSTGLSRRRFTALVATTSISAALAGCTSSSGDAASEEPETAEEDPAENTETSDSSGSESGQAGDTQNFDGWFDDVENFDGVDDETGSDAVAVDVGVEANGGAFGFGPAAVRVSKGTTVTWTWNGKGGTHNVVHTDGEFESELVGDEGHTFEYTFESAGVYKYSCVPHETLGMKGAVVVE</sequence>
<evidence type="ECO:0000313" key="10">
    <source>
        <dbReference type="EMBL" id="ELZ84862.1"/>
    </source>
</evidence>
<dbReference type="Gene3D" id="2.60.40.420">
    <property type="entry name" value="Cupredoxins - blue copper proteins"/>
    <property type="match status" value="1"/>
</dbReference>
<keyword evidence="3 7" id="KW-0479">Metal-binding</keyword>
<keyword evidence="5" id="KW-0249">Electron transport</keyword>
<dbReference type="OrthoDB" id="11836at2157"/>
<evidence type="ECO:0000256" key="2">
    <source>
        <dbReference type="ARBA" id="ARBA00022448"/>
    </source>
</evidence>
<dbReference type="GO" id="GO:0042597">
    <property type="term" value="C:periplasmic space"/>
    <property type="evidence" value="ECO:0007669"/>
    <property type="project" value="UniProtKB-SubCell"/>
</dbReference>
<evidence type="ECO:0000256" key="6">
    <source>
        <dbReference type="ARBA" id="ARBA00023008"/>
    </source>
</evidence>
<dbReference type="InterPro" id="IPR006311">
    <property type="entry name" value="TAT_signal"/>
</dbReference>
<proteinExistence type="predicted"/>
<feature type="binding site" evidence="7">
    <location>
        <position position="130"/>
    </location>
    <ligand>
        <name>Cu cation</name>
        <dbReference type="ChEBI" id="CHEBI:23378"/>
    </ligand>
</feature>
<dbReference type="SUPFAM" id="SSF49503">
    <property type="entry name" value="Cupredoxins"/>
    <property type="match status" value="1"/>
</dbReference>
<dbReference type="PRINTS" id="PR00155">
    <property type="entry name" value="AMICYANIN"/>
</dbReference>
<dbReference type="Proteomes" id="UP000011612">
    <property type="component" value="Unassembled WGS sequence"/>
</dbReference>
<protein>
    <submittedName>
        <fullName evidence="10">Halocyanin-like protein</fullName>
    </submittedName>
</protein>
<feature type="binding site" evidence="7">
    <location>
        <position position="173"/>
    </location>
    <ligand>
        <name>Cu cation</name>
        <dbReference type="ChEBI" id="CHEBI:23378"/>
    </ligand>
</feature>
<feature type="binding site" evidence="7">
    <location>
        <position position="165"/>
    </location>
    <ligand>
        <name>Cu cation</name>
        <dbReference type="ChEBI" id="CHEBI:23378"/>
    </ligand>
</feature>
<dbReference type="PROSITE" id="PS51318">
    <property type="entry name" value="TAT"/>
    <property type="match status" value="1"/>
</dbReference>
<feature type="binding site" evidence="7">
    <location>
        <position position="168"/>
    </location>
    <ligand>
        <name>Cu cation</name>
        <dbReference type="ChEBI" id="CHEBI:23378"/>
    </ligand>
</feature>
<evidence type="ECO:0000256" key="4">
    <source>
        <dbReference type="ARBA" id="ARBA00022764"/>
    </source>
</evidence>
<organism evidence="10 11">
    <name type="scientific">Haloferax elongans ATCC BAA-1513</name>
    <dbReference type="NCBI Taxonomy" id="1230453"/>
    <lineage>
        <taxon>Archaea</taxon>
        <taxon>Methanobacteriati</taxon>
        <taxon>Methanobacteriota</taxon>
        <taxon>Stenosarchaea group</taxon>
        <taxon>Halobacteria</taxon>
        <taxon>Halobacteriales</taxon>
        <taxon>Haloferacaceae</taxon>
        <taxon>Haloferax</taxon>
    </lineage>
</organism>
<dbReference type="InterPro" id="IPR017533">
    <property type="entry name" value="Halocyanin"/>
</dbReference>
<dbReference type="STRING" id="1230453.C453_12626"/>
<dbReference type="GO" id="GO:0009055">
    <property type="term" value="F:electron transfer activity"/>
    <property type="evidence" value="ECO:0007669"/>
    <property type="project" value="InterPro"/>
</dbReference>
<dbReference type="Pfam" id="PF00127">
    <property type="entry name" value="Copper-bind"/>
    <property type="match status" value="1"/>
</dbReference>
<reference evidence="10 11" key="1">
    <citation type="journal article" date="2014" name="PLoS Genet.">
        <title>Phylogenetically driven sequencing of extremely halophilic archaea reveals strategies for static and dynamic osmo-response.</title>
        <authorList>
            <person name="Becker E.A."/>
            <person name="Seitzer P.M."/>
            <person name="Tritt A."/>
            <person name="Larsen D."/>
            <person name="Krusor M."/>
            <person name="Yao A.I."/>
            <person name="Wu D."/>
            <person name="Madern D."/>
            <person name="Eisen J.A."/>
            <person name="Darling A.E."/>
            <person name="Facciotti M.T."/>
        </authorList>
    </citation>
    <scope>NUCLEOTIDE SEQUENCE [LARGE SCALE GENOMIC DNA]</scope>
    <source>
        <strain evidence="10 11">ATCC BAA-1513</strain>
    </source>
</reference>
<evidence type="ECO:0000256" key="1">
    <source>
        <dbReference type="ARBA" id="ARBA00004418"/>
    </source>
</evidence>
<feature type="domain" description="Blue (type 1) copper" evidence="9">
    <location>
        <begin position="94"/>
        <end position="180"/>
    </location>
</feature>
<accession>M0HMD9</accession>
<dbReference type="PATRIC" id="fig|1230453.4.peg.2498"/>
<evidence type="ECO:0000256" key="7">
    <source>
        <dbReference type="PIRSR" id="PIRSR602386-1"/>
    </source>
</evidence>
<keyword evidence="4" id="KW-0574">Periplasm</keyword>
<keyword evidence="11" id="KW-1185">Reference proteome</keyword>
<evidence type="ECO:0000259" key="9">
    <source>
        <dbReference type="Pfam" id="PF00127"/>
    </source>
</evidence>
<feature type="compositionally biased region" description="Acidic residues" evidence="8">
    <location>
        <begin position="72"/>
        <end position="87"/>
    </location>
</feature>
<feature type="compositionally biased region" description="Low complexity" evidence="8">
    <location>
        <begin position="49"/>
        <end position="61"/>
    </location>
</feature>
<comment type="cofactor">
    <cofactor evidence="7">
        <name>Cu cation</name>
        <dbReference type="ChEBI" id="CHEBI:23378"/>
    </cofactor>
    <text evidence="7">Binds 1 copper ion per subunit.</text>
</comment>
<gene>
    <name evidence="10" type="ORF">C453_12626</name>
</gene>
<dbReference type="CDD" id="cd04220">
    <property type="entry name" value="Halocyanin"/>
    <property type="match status" value="1"/>
</dbReference>
<dbReference type="RefSeq" id="WP_008324937.1">
    <property type="nucleotide sequence ID" value="NZ_AOLK01000019.1"/>
</dbReference>